<protein>
    <submittedName>
        <fullName evidence="2">Uncharacterized protein</fullName>
    </submittedName>
</protein>
<dbReference type="AlphaFoldDB" id="A0A151AAW4"/>
<organism evidence="2 3">
    <name type="scientific">Halalkalicoccus paucihalophilus</name>
    <dbReference type="NCBI Taxonomy" id="1008153"/>
    <lineage>
        <taxon>Archaea</taxon>
        <taxon>Methanobacteriati</taxon>
        <taxon>Methanobacteriota</taxon>
        <taxon>Stenosarchaea group</taxon>
        <taxon>Halobacteria</taxon>
        <taxon>Halobacteriales</taxon>
        <taxon>Halococcaceae</taxon>
        <taxon>Halalkalicoccus</taxon>
    </lineage>
</organism>
<keyword evidence="1" id="KW-0812">Transmembrane</keyword>
<evidence type="ECO:0000313" key="2">
    <source>
        <dbReference type="EMBL" id="KYH24838.1"/>
    </source>
</evidence>
<accession>A0A151AAW4</accession>
<keyword evidence="1" id="KW-0472">Membrane</keyword>
<evidence type="ECO:0000256" key="1">
    <source>
        <dbReference type="SAM" id="Phobius"/>
    </source>
</evidence>
<sequence length="54" mass="6116">MWDILAALIAYLLVEYIVLQITGDLIVRQELVVIGIVVVLWVLWAALHVLKKST</sequence>
<reference evidence="2 3" key="1">
    <citation type="submission" date="2016-02" db="EMBL/GenBank/DDBJ databases">
        <title>Genome sequence of Halalkalicoccus paucihalophilus DSM 24557.</title>
        <authorList>
            <person name="Poehlein A."/>
            <person name="Daniel R."/>
        </authorList>
    </citation>
    <scope>NUCLEOTIDE SEQUENCE [LARGE SCALE GENOMIC DNA]</scope>
    <source>
        <strain evidence="2 3">DSM 24557</strain>
    </source>
</reference>
<gene>
    <name evidence="2" type="ORF">HAPAU_32150</name>
</gene>
<dbReference type="EMBL" id="LTAZ01000012">
    <property type="protein sequence ID" value="KYH24838.1"/>
    <property type="molecule type" value="Genomic_DNA"/>
</dbReference>
<evidence type="ECO:0000313" key="3">
    <source>
        <dbReference type="Proteomes" id="UP000075321"/>
    </source>
</evidence>
<keyword evidence="1" id="KW-1133">Transmembrane helix</keyword>
<comment type="caution">
    <text evidence="2">The sequence shown here is derived from an EMBL/GenBank/DDBJ whole genome shotgun (WGS) entry which is preliminary data.</text>
</comment>
<proteinExistence type="predicted"/>
<keyword evidence="3" id="KW-1185">Reference proteome</keyword>
<feature type="transmembrane region" description="Helical" evidence="1">
    <location>
        <begin position="30"/>
        <end position="50"/>
    </location>
</feature>
<dbReference type="Proteomes" id="UP000075321">
    <property type="component" value="Unassembled WGS sequence"/>
</dbReference>
<dbReference type="PATRIC" id="fig|1008153.3.peg.3369"/>
<name>A0A151AAW4_9EURY</name>